<gene>
    <name evidence="1" type="ORF">FVE85_9101</name>
</gene>
<evidence type="ECO:0008006" key="3">
    <source>
        <dbReference type="Google" id="ProtNLM"/>
    </source>
</evidence>
<dbReference type="AlphaFoldDB" id="A0A5J4YN09"/>
<sequence length="346" mass="38660">MHSDLAWPGCGFIAPVSSSRLARRLCTAETMGLRERTLGSDMEPRAVRKCRRPSTAQSIFMQHQLSFNPFASFFERVADRNTREFGMVPGSSDEASAAVRQAIRVALLQGTRRMKVDVLAQGFMVVEESLIPSAVALLIFGIIQEVVQDLARPLSRVNLVFNSLSMMSRILSDDLYRVEVERLARAHGIHVEAHSLDSWSLDGINNAQLPKLAPDSMTVIFSPRNLEEGANATTKLLRPFLRLCEEKQESVVVVVNSTLADAEPIEMARYQDVYGLTPYTLNIENEPDAEPIRFVSLLRAPQQRLAIFMWDSSLLRYFAYAVAASPTRPSADDMARYILGERLAGR</sequence>
<organism evidence="1 2">
    <name type="scientific">Porphyridium purpureum</name>
    <name type="common">Red alga</name>
    <name type="synonym">Porphyridium cruentum</name>
    <dbReference type="NCBI Taxonomy" id="35688"/>
    <lineage>
        <taxon>Eukaryota</taxon>
        <taxon>Rhodophyta</taxon>
        <taxon>Bangiophyceae</taxon>
        <taxon>Porphyridiales</taxon>
        <taxon>Porphyridiaceae</taxon>
        <taxon>Porphyridium</taxon>
    </lineage>
</organism>
<evidence type="ECO:0000313" key="1">
    <source>
        <dbReference type="EMBL" id="KAA8492829.1"/>
    </source>
</evidence>
<dbReference type="Proteomes" id="UP000324585">
    <property type="component" value="Unassembled WGS sequence"/>
</dbReference>
<keyword evidence="2" id="KW-1185">Reference proteome</keyword>
<dbReference type="EMBL" id="VRMN01000008">
    <property type="protein sequence ID" value="KAA8492829.1"/>
    <property type="molecule type" value="Genomic_DNA"/>
</dbReference>
<evidence type="ECO:0000313" key="2">
    <source>
        <dbReference type="Proteomes" id="UP000324585"/>
    </source>
</evidence>
<accession>A0A5J4YN09</accession>
<comment type="caution">
    <text evidence="1">The sequence shown here is derived from an EMBL/GenBank/DDBJ whole genome shotgun (WGS) entry which is preliminary data.</text>
</comment>
<protein>
    <recommendedName>
        <fullName evidence="3">DUF1995 domain-containing protein</fullName>
    </recommendedName>
</protein>
<proteinExistence type="predicted"/>
<reference evidence="2" key="1">
    <citation type="journal article" date="2019" name="Nat. Commun.">
        <title>Expansion of phycobilisome linker gene families in mesophilic red algae.</title>
        <authorList>
            <person name="Lee J."/>
            <person name="Kim D."/>
            <person name="Bhattacharya D."/>
            <person name="Yoon H.S."/>
        </authorList>
    </citation>
    <scope>NUCLEOTIDE SEQUENCE [LARGE SCALE GENOMIC DNA]</scope>
    <source>
        <strain evidence="2">CCMP 1328</strain>
    </source>
</reference>
<name>A0A5J4YN09_PORPP</name>